<protein>
    <recommendedName>
        <fullName evidence="3">RRM domain-containing protein</fullName>
    </recommendedName>
</protein>
<accession>A0A0J9XK41</accession>
<evidence type="ECO:0000313" key="5">
    <source>
        <dbReference type="Proteomes" id="UP000242525"/>
    </source>
</evidence>
<dbReference type="Proteomes" id="UP000242525">
    <property type="component" value="Unassembled WGS sequence"/>
</dbReference>
<dbReference type="SUPFAM" id="SSF54928">
    <property type="entry name" value="RNA-binding domain, RBD"/>
    <property type="match status" value="1"/>
</dbReference>
<feature type="compositionally biased region" description="Basic residues" evidence="2">
    <location>
        <begin position="184"/>
        <end position="212"/>
    </location>
</feature>
<feature type="compositionally biased region" description="Basic residues" evidence="2">
    <location>
        <begin position="244"/>
        <end position="254"/>
    </location>
</feature>
<feature type="region of interest" description="Disordered" evidence="2">
    <location>
        <begin position="180"/>
        <end position="215"/>
    </location>
</feature>
<proteinExistence type="predicted"/>
<gene>
    <name evidence="4" type="ORF">BN980_GECA21s00769g</name>
</gene>
<feature type="domain" description="RRM" evidence="3">
    <location>
        <begin position="4"/>
        <end position="76"/>
    </location>
</feature>
<feature type="compositionally biased region" description="Low complexity" evidence="2">
    <location>
        <begin position="421"/>
        <end position="450"/>
    </location>
</feature>
<organism evidence="4 5">
    <name type="scientific">Geotrichum candidum</name>
    <name type="common">Oospora lactis</name>
    <name type="synonym">Dipodascus geotrichum</name>
    <dbReference type="NCBI Taxonomy" id="1173061"/>
    <lineage>
        <taxon>Eukaryota</taxon>
        <taxon>Fungi</taxon>
        <taxon>Dikarya</taxon>
        <taxon>Ascomycota</taxon>
        <taxon>Saccharomycotina</taxon>
        <taxon>Dipodascomycetes</taxon>
        <taxon>Dipodascales</taxon>
        <taxon>Dipodascaceae</taxon>
        <taxon>Geotrichum</taxon>
    </lineage>
</organism>
<reference evidence="4" key="1">
    <citation type="submission" date="2014-03" db="EMBL/GenBank/DDBJ databases">
        <authorList>
            <person name="Casaregola S."/>
        </authorList>
    </citation>
    <scope>NUCLEOTIDE SEQUENCE [LARGE SCALE GENOMIC DNA]</scope>
    <source>
        <strain evidence="4">CLIB 918</strain>
    </source>
</reference>
<keyword evidence="1" id="KW-0694">RNA-binding</keyword>
<dbReference type="PROSITE" id="PS50102">
    <property type="entry name" value="RRM"/>
    <property type="match status" value="1"/>
</dbReference>
<evidence type="ECO:0000256" key="2">
    <source>
        <dbReference type="SAM" id="MobiDB-lite"/>
    </source>
</evidence>
<keyword evidence="5" id="KW-1185">Reference proteome</keyword>
<feature type="region of interest" description="Disordered" evidence="2">
    <location>
        <begin position="234"/>
        <end position="481"/>
    </location>
</feature>
<dbReference type="Pfam" id="PF00076">
    <property type="entry name" value="RRM_1"/>
    <property type="match status" value="1"/>
</dbReference>
<dbReference type="AlphaFoldDB" id="A0A0J9XK41"/>
<dbReference type="Gene3D" id="3.30.70.330">
    <property type="match status" value="1"/>
</dbReference>
<evidence type="ECO:0000259" key="3">
    <source>
        <dbReference type="PROSITE" id="PS50102"/>
    </source>
</evidence>
<feature type="compositionally biased region" description="Basic and acidic residues" evidence="2">
    <location>
        <begin position="342"/>
        <end position="364"/>
    </location>
</feature>
<evidence type="ECO:0000313" key="4">
    <source>
        <dbReference type="EMBL" id="CDO57410.1"/>
    </source>
</evidence>
<dbReference type="InterPro" id="IPR035979">
    <property type="entry name" value="RBD_domain_sf"/>
</dbReference>
<sequence>MNHFTLRLEPVSKNVTDRDVKHTFAPFGKIKDILINHDADYCLVEYCRESDYRIAMRKMDDQYAFGARAKVTRSNVAPSEERIWKLHRIKIQDLPNEFNQQELVEKITAAAPGIKILRTVVDEADPNACFIDFEDSEHAVQVLEDQSLRSFDGHKLTFSDLGVFETKTDIPNEIVKSLFGERRPRARGGRGRRPRRDRRRRAYGRSRSRSRSRSFSPYDRDRYWGYHPRSPGRRDYDDYEYDRRRPRSRSRHHGRYDESPERGRRHRENSSDTSDRYERRRLRRSDHEDYDRYERRRSPRREDDDYDRYDRRGARSPRREEDDYDRYDRRGHSPRRKGHRASSYDRYERGRSHREESISEDGRYDRHRSRSRRPADSIGDDYDRYERRPRREDSPGDAPDRYDPRASRGPPPPGHEGPIYRRPASASPSRSPRSNVHSSAVAAPVSVASLPVPPRQYERYSASRSPSPRPRPDNPDRDYIR</sequence>
<dbReference type="GO" id="GO:0003723">
    <property type="term" value="F:RNA binding"/>
    <property type="evidence" value="ECO:0007669"/>
    <property type="project" value="UniProtKB-UniRule"/>
</dbReference>
<feature type="compositionally biased region" description="Basic and acidic residues" evidence="2">
    <location>
        <begin position="381"/>
        <end position="406"/>
    </location>
</feature>
<comment type="caution">
    <text evidence="4">The sequence shown here is derived from an EMBL/GenBank/DDBJ whole genome shotgun (WGS) entry which is preliminary data.</text>
</comment>
<feature type="compositionally biased region" description="Basic and acidic residues" evidence="2">
    <location>
        <begin position="470"/>
        <end position="481"/>
    </location>
</feature>
<feature type="compositionally biased region" description="Basic and acidic residues" evidence="2">
    <location>
        <begin position="255"/>
        <end position="278"/>
    </location>
</feature>
<feature type="compositionally biased region" description="Basic and acidic residues" evidence="2">
    <location>
        <begin position="285"/>
        <end position="331"/>
    </location>
</feature>
<dbReference type="STRING" id="1173061.A0A0J9XK41"/>
<dbReference type="InterPro" id="IPR000504">
    <property type="entry name" value="RRM_dom"/>
</dbReference>
<dbReference type="InterPro" id="IPR012677">
    <property type="entry name" value="Nucleotide-bd_a/b_plait_sf"/>
</dbReference>
<dbReference type="SMART" id="SM00360">
    <property type="entry name" value="RRM"/>
    <property type="match status" value="2"/>
</dbReference>
<evidence type="ECO:0000256" key="1">
    <source>
        <dbReference type="PROSITE-ProRule" id="PRU00176"/>
    </source>
</evidence>
<dbReference type="CDD" id="cd00590">
    <property type="entry name" value="RRM_SF"/>
    <property type="match status" value="1"/>
</dbReference>
<dbReference type="EMBL" id="CCBN010000021">
    <property type="protein sequence ID" value="CDO57410.1"/>
    <property type="molecule type" value="Genomic_DNA"/>
</dbReference>
<name>A0A0J9XK41_GEOCN</name>